<keyword evidence="5" id="KW-0325">Glycoprotein</keyword>
<proteinExistence type="inferred from homology"/>
<evidence type="ECO:0000256" key="7">
    <source>
        <dbReference type="ARBA" id="ARBA00023157"/>
    </source>
</evidence>
<feature type="chain" id="PRO_5041278362" description="CFEM domain-containing protein" evidence="10">
    <location>
        <begin position="18"/>
        <end position="100"/>
    </location>
</feature>
<feature type="binding site" description="axial binding residue" evidence="9">
    <location>
        <position position="56"/>
    </location>
    <ligand>
        <name>heme</name>
        <dbReference type="ChEBI" id="CHEBI:30413"/>
    </ligand>
    <ligandPart>
        <name>Fe</name>
        <dbReference type="ChEBI" id="CHEBI:18248"/>
    </ligandPart>
</feature>
<evidence type="ECO:0000256" key="9">
    <source>
        <dbReference type="PROSITE-ProRule" id="PRU01356"/>
    </source>
</evidence>
<evidence type="ECO:0000256" key="10">
    <source>
        <dbReference type="SAM" id="SignalP"/>
    </source>
</evidence>
<feature type="signal peptide" evidence="10">
    <location>
        <begin position="1"/>
        <end position="17"/>
    </location>
</feature>
<gene>
    <name evidence="12" type="ORF">QBC41DRAFT_386250</name>
</gene>
<keyword evidence="6 10" id="KW-0732">Signal</keyword>
<dbReference type="PROSITE" id="PS52012">
    <property type="entry name" value="CFEM"/>
    <property type="match status" value="1"/>
</dbReference>
<keyword evidence="7" id="KW-1015">Disulfide bond</keyword>
<organism evidence="12 13">
    <name type="scientific">Cercophora samala</name>
    <dbReference type="NCBI Taxonomy" id="330535"/>
    <lineage>
        <taxon>Eukaryota</taxon>
        <taxon>Fungi</taxon>
        <taxon>Dikarya</taxon>
        <taxon>Ascomycota</taxon>
        <taxon>Pezizomycotina</taxon>
        <taxon>Sordariomycetes</taxon>
        <taxon>Sordariomycetidae</taxon>
        <taxon>Sordariales</taxon>
        <taxon>Lasiosphaeriaceae</taxon>
        <taxon>Cercophora</taxon>
    </lineage>
</organism>
<evidence type="ECO:0000256" key="1">
    <source>
        <dbReference type="ARBA" id="ARBA00004589"/>
    </source>
</evidence>
<sequence>MQFSTLLVSALAAVATASPSLRRRQAECPQVDAVPACGLPCILTAAENLGCPDNTDYACMCGQWDALRSNAAGCVISSCGLLNAMTVLNAVQAVCDNCVA</sequence>
<dbReference type="GO" id="GO:0098552">
    <property type="term" value="C:side of membrane"/>
    <property type="evidence" value="ECO:0007669"/>
    <property type="project" value="UniProtKB-KW"/>
</dbReference>
<evidence type="ECO:0000256" key="8">
    <source>
        <dbReference type="ARBA" id="ARBA00023288"/>
    </source>
</evidence>
<dbReference type="GO" id="GO:0005576">
    <property type="term" value="C:extracellular region"/>
    <property type="evidence" value="ECO:0007669"/>
    <property type="project" value="UniProtKB-SubCell"/>
</dbReference>
<evidence type="ECO:0000313" key="12">
    <source>
        <dbReference type="EMBL" id="KAK0654524.1"/>
    </source>
</evidence>
<dbReference type="EMBL" id="JAULSY010000216">
    <property type="protein sequence ID" value="KAK0654524.1"/>
    <property type="molecule type" value="Genomic_DNA"/>
</dbReference>
<evidence type="ECO:0000256" key="2">
    <source>
        <dbReference type="ARBA" id="ARBA00004613"/>
    </source>
</evidence>
<keyword evidence="5" id="KW-0336">GPI-anchor</keyword>
<keyword evidence="9" id="KW-0479">Metal-binding</keyword>
<dbReference type="SMART" id="SM00747">
    <property type="entry name" value="CFEM"/>
    <property type="match status" value="1"/>
</dbReference>
<name>A0AA39YKZ5_9PEZI</name>
<comment type="caution">
    <text evidence="9">Lacks conserved residue(s) required for the propagation of feature annotation.</text>
</comment>
<keyword evidence="13" id="KW-1185">Reference proteome</keyword>
<dbReference type="GO" id="GO:0046872">
    <property type="term" value="F:metal ion binding"/>
    <property type="evidence" value="ECO:0007669"/>
    <property type="project" value="UniProtKB-UniRule"/>
</dbReference>
<keyword evidence="9" id="KW-0408">Iron</keyword>
<keyword evidence="9" id="KW-0349">Heme</keyword>
<keyword evidence="4" id="KW-0964">Secreted</keyword>
<evidence type="ECO:0000256" key="3">
    <source>
        <dbReference type="ARBA" id="ARBA00010031"/>
    </source>
</evidence>
<comment type="similarity">
    <text evidence="3">Belongs to the RBT5 family.</text>
</comment>
<comment type="subcellular location">
    <subcellularLocation>
        <location evidence="1">Membrane</location>
        <topology evidence="1">Lipid-anchor</topology>
        <topology evidence="1">GPI-anchor</topology>
    </subcellularLocation>
    <subcellularLocation>
        <location evidence="2">Secreted</location>
    </subcellularLocation>
</comment>
<protein>
    <recommendedName>
        <fullName evidence="11">CFEM domain-containing protein</fullName>
    </recommendedName>
</protein>
<keyword evidence="5" id="KW-0472">Membrane</keyword>
<evidence type="ECO:0000259" key="11">
    <source>
        <dbReference type="PROSITE" id="PS52012"/>
    </source>
</evidence>
<evidence type="ECO:0000256" key="5">
    <source>
        <dbReference type="ARBA" id="ARBA00022622"/>
    </source>
</evidence>
<feature type="domain" description="CFEM" evidence="11">
    <location>
        <begin position="1"/>
        <end position="100"/>
    </location>
</feature>
<evidence type="ECO:0000256" key="6">
    <source>
        <dbReference type="ARBA" id="ARBA00022729"/>
    </source>
</evidence>
<evidence type="ECO:0000313" key="13">
    <source>
        <dbReference type="Proteomes" id="UP001174997"/>
    </source>
</evidence>
<evidence type="ECO:0000256" key="4">
    <source>
        <dbReference type="ARBA" id="ARBA00022525"/>
    </source>
</evidence>
<dbReference type="InterPro" id="IPR008427">
    <property type="entry name" value="Extracellular_membr_CFEM_dom"/>
</dbReference>
<dbReference type="Proteomes" id="UP001174997">
    <property type="component" value="Unassembled WGS sequence"/>
</dbReference>
<comment type="caution">
    <text evidence="12">The sequence shown here is derived from an EMBL/GenBank/DDBJ whole genome shotgun (WGS) entry which is preliminary data.</text>
</comment>
<dbReference type="AlphaFoldDB" id="A0AA39YKZ5"/>
<dbReference type="Pfam" id="PF05730">
    <property type="entry name" value="CFEM"/>
    <property type="match status" value="1"/>
</dbReference>
<accession>A0AA39YKZ5</accession>
<reference evidence="12" key="1">
    <citation type="submission" date="2023-06" db="EMBL/GenBank/DDBJ databases">
        <title>Genome-scale phylogeny and comparative genomics of the fungal order Sordariales.</title>
        <authorList>
            <consortium name="Lawrence Berkeley National Laboratory"/>
            <person name="Hensen N."/>
            <person name="Bonometti L."/>
            <person name="Westerberg I."/>
            <person name="Brannstrom I.O."/>
            <person name="Guillou S."/>
            <person name="Cros-Aarteil S."/>
            <person name="Calhoun S."/>
            <person name="Haridas S."/>
            <person name="Kuo A."/>
            <person name="Mondo S."/>
            <person name="Pangilinan J."/>
            <person name="Riley R."/>
            <person name="Labutti K."/>
            <person name="Andreopoulos B."/>
            <person name="Lipzen A."/>
            <person name="Chen C."/>
            <person name="Yanf M."/>
            <person name="Daum C."/>
            <person name="Ng V."/>
            <person name="Clum A."/>
            <person name="Steindorff A."/>
            <person name="Ohm R."/>
            <person name="Martin F."/>
            <person name="Silar P."/>
            <person name="Natvig D."/>
            <person name="Lalanne C."/>
            <person name="Gautier V."/>
            <person name="Ament-Velasquez S.L."/>
            <person name="Kruys A."/>
            <person name="Hutchinson M.I."/>
            <person name="Powell A.J."/>
            <person name="Barry K."/>
            <person name="Miller A.N."/>
            <person name="Grigoriev I.V."/>
            <person name="Debuchy R."/>
            <person name="Gladieux P."/>
            <person name="Thoren M.H."/>
            <person name="Johannesson H."/>
        </authorList>
    </citation>
    <scope>NUCLEOTIDE SEQUENCE</scope>
    <source>
        <strain evidence="12">CBS 307.81</strain>
    </source>
</reference>
<keyword evidence="8" id="KW-0449">Lipoprotein</keyword>